<comment type="subcellular location">
    <subcellularLocation>
        <location evidence="1 6">Cytoplasmic vesicle membrane</location>
        <topology evidence="1 6">Peripheral membrane protein</topology>
        <orientation evidence="1 6">Cytoplasmic side</orientation>
    </subcellularLocation>
    <subcellularLocation>
        <location evidence="6">Membrane</location>
        <location evidence="6">Coated pit</location>
        <topology evidence="6">Peripheral membrane protein</topology>
        <orientation evidence="6">Cytoplasmic side</orientation>
    </subcellularLocation>
    <text evidence="6">Cytoplasmic face of coated pits and vesicles.</text>
</comment>
<name>A0A2G8SIJ8_9APHY</name>
<dbReference type="OrthoDB" id="5512at2759"/>
<evidence type="ECO:0000256" key="5">
    <source>
        <dbReference type="ARBA" id="ARBA00023329"/>
    </source>
</evidence>
<keyword evidence="9" id="KW-1185">Reference proteome</keyword>
<dbReference type="EMBL" id="AYKW01000007">
    <property type="protein sequence ID" value="PIL33605.1"/>
    <property type="molecule type" value="Genomic_DNA"/>
</dbReference>
<evidence type="ECO:0000256" key="3">
    <source>
        <dbReference type="ARBA" id="ARBA00023136"/>
    </source>
</evidence>
<dbReference type="STRING" id="1077348.A0A2G8SIJ8"/>
<evidence type="ECO:0000256" key="4">
    <source>
        <dbReference type="ARBA" id="ARBA00023176"/>
    </source>
</evidence>
<reference evidence="8 9" key="1">
    <citation type="journal article" date="2015" name="Sci. Rep.">
        <title>Chromosome-level genome map provides insights into diverse defense mechanisms in the medicinal fungus Ganoderma sinense.</title>
        <authorList>
            <person name="Zhu Y."/>
            <person name="Xu J."/>
            <person name="Sun C."/>
            <person name="Zhou S."/>
            <person name="Xu H."/>
            <person name="Nelson D.R."/>
            <person name="Qian J."/>
            <person name="Song J."/>
            <person name="Luo H."/>
            <person name="Xiang L."/>
            <person name="Li Y."/>
            <person name="Xu Z."/>
            <person name="Ji A."/>
            <person name="Wang L."/>
            <person name="Lu S."/>
            <person name="Hayward A."/>
            <person name="Sun W."/>
            <person name="Li X."/>
            <person name="Schwartz D.C."/>
            <person name="Wang Y."/>
            <person name="Chen S."/>
        </authorList>
    </citation>
    <scope>NUCLEOTIDE SEQUENCE [LARGE SCALE GENOMIC DNA]</scope>
    <source>
        <strain evidence="8 9">ZZ0214-1</strain>
    </source>
</reference>
<comment type="function">
    <text evidence="6">Clathrin is the major protein of the polyhedral coat of coated pits and vesicles.</text>
</comment>
<feature type="region of interest" description="Disordered" evidence="7">
    <location>
        <begin position="1"/>
        <end position="24"/>
    </location>
</feature>
<dbReference type="GO" id="GO:0032050">
    <property type="term" value="F:clathrin heavy chain binding"/>
    <property type="evidence" value="ECO:0007669"/>
    <property type="project" value="TreeGrafter"/>
</dbReference>
<feature type="compositionally biased region" description="Basic and acidic residues" evidence="7">
    <location>
        <begin position="1"/>
        <end position="10"/>
    </location>
</feature>
<feature type="compositionally biased region" description="Low complexity" evidence="7">
    <location>
        <begin position="102"/>
        <end position="112"/>
    </location>
</feature>
<dbReference type="PANTHER" id="PTHR10639">
    <property type="entry name" value="CLATHRIN LIGHT CHAIN"/>
    <property type="match status" value="1"/>
</dbReference>
<gene>
    <name evidence="8" type="ORF">GSI_04228</name>
</gene>
<keyword evidence="5 6" id="KW-0968">Cytoplasmic vesicle</keyword>
<proteinExistence type="inferred from homology"/>
<dbReference type="Pfam" id="PF01086">
    <property type="entry name" value="Clathrin_lg_ch"/>
    <property type="match status" value="1"/>
</dbReference>
<dbReference type="GO" id="GO:0030132">
    <property type="term" value="C:clathrin coat of coated pit"/>
    <property type="evidence" value="ECO:0007669"/>
    <property type="project" value="InterPro"/>
</dbReference>
<evidence type="ECO:0000313" key="8">
    <source>
        <dbReference type="EMBL" id="PIL33605.1"/>
    </source>
</evidence>
<feature type="region of interest" description="Disordered" evidence="7">
    <location>
        <begin position="95"/>
        <end position="128"/>
    </location>
</feature>
<dbReference type="GO" id="GO:0030130">
    <property type="term" value="C:clathrin coat of trans-Golgi network vesicle"/>
    <property type="evidence" value="ECO:0007669"/>
    <property type="project" value="InterPro"/>
</dbReference>
<evidence type="ECO:0000256" key="2">
    <source>
        <dbReference type="ARBA" id="ARBA00005263"/>
    </source>
</evidence>
<dbReference type="AlphaFoldDB" id="A0A2G8SIJ8"/>
<dbReference type="GO" id="GO:0006886">
    <property type="term" value="P:intracellular protein transport"/>
    <property type="evidence" value="ECO:0007669"/>
    <property type="project" value="InterPro"/>
</dbReference>
<keyword evidence="3 6" id="KW-0472">Membrane</keyword>
<accession>A0A2G8SIJ8</accession>
<dbReference type="GO" id="GO:0005198">
    <property type="term" value="F:structural molecule activity"/>
    <property type="evidence" value="ECO:0007669"/>
    <property type="project" value="InterPro"/>
</dbReference>
<organism evidence="8 9">
    <name type="scientific">Ganoderma sinense ZZ0214-1</name>
    <dbReference type="NCBI Taxonomy" id="1077348"/>
    <lineage>
        <taxon>Eukaryota</taxon>
        <taxon>Fungi</taxon>
        <taxon>Dikarya</taxon>
        <taxon>Basidiomycota</taxon>
        <taxon>Agaricomycotina</taxon>
        <taxon>Agaricomycetes</taxon>
        <taxon>Polyporales</taxon>
        <taxon>Polyporaceae</taxon>
        <taxon>Ganoderma</taxon>
    </lineage>
</organism>
<evidence type="ECO:0000256" key="7">
    <source>
        <dbReference type="SAM" id="MobiDB-lite"/>
    </source>
</evidence>
<dbReference type="PANTHER" id="PTHR10639:SF7">
    <property type="entry name" value="CLATHRIN LIGHT CHAIN"/>
    <property type="match status" value="1"/>
</dbReference>
<evidence type="ECO:0000313" key="9">
    <source>
        <dbReference type="Proteomes" id="UP000230002"/>
    </source>
</evidence>
<dbReference type="GO" id="GO:0072583">
    <property type="term" value="P:clathrin-dependent endocytosis"/>
    <property type="evidence" value="ECO:0007669"/>
    <property type="project" value="TreeGrafter"/>
</dbReference>
<keyword evidence="4 6" id="KW-0168">Coated pit</keyword>
<protein>
    <recommendedName>
        <fullName evidence="6">Clathrin light chain</fullName>
    </recommendedName>
</protein>
<evidence type="ECO:0000256" key="6">
    <source>
        <dbReference type="RuleBase" id="RU363137"/>
    </source>
</evidence>
<evidence type="ECO:0000256" key="1">
    <source>
        <dbReference type="ARBA" id="ARBA00004180"/>
    </source>
</evidence>
<feature type="compositionally biased region" description="Polar residues" evidence="7">
    <location>
        <begin position="113"/>
        <end position="128"/>
    </location>
</feature>
<comment type="similarity">
    <text evidence="2 6">Belongs to the clathrin light chain family.</text>
</comment>
<sequence length="266" mass="29596">MSDFLQRENDVLGEEFGTPTGGTYATADIDFDRAASAFPEISLDGSDDFSAPPPAAPPVKSTGSFSFDDFSSPPPTRTTEVKVTRDDEIEKFENEFPDIEVPQMPQQPTQQPLFGQTHTFAPQPAYSSTPILNQSLEEEEPEVIKAWREKQAAEIKARDEASNAKRQETIGKAERAIDQFYEEYALKKERNIRENKETEEKFLADMSASLSQGTTWERICDTVELQNSQSKTIARSGANATDLTRFKEVLLRLRREGAAAPGAAGY</sequence>
<dbReference type="InterPro" id="IPR000996">
    <property type="entry name" value="Clathrin_L-chain"/>
</dbReference>
<dbReference type="Proteomes" id="UP000230002">
    <property type="component" value="Unassembled WGS sequence"/>
</dbReference>
<comment type="caution">
    <text evidence="8">The sequence shown here is derived from an EMBL/GenBank/DDBJ whole genome shotgun (WGS) entry which is preliminary data.</text>
</comment>
<feature type="region of interest" description="Disordered" evidence="7">
    <location>
        <begin position="41"/>
        <end position="82"/>
    </location>
</feature>